<comment type="caution">
    <text evidence="3">The sequence shown here is derived from an EMBL/GenBank/DDBJ whole genome shotgun (WGS) entry which is preliminary data.</text>
</comment>
<name>A0A194AGE9_9BACT</name>
<organism evidence="3 4">
    <name type="scientific">Desulfoplanes formicivorans</name>
    <dbReference type="NCBI Taxonomy" id="1592317"/>
    <lineage>
        <taxon>Bacteria</taxon>
        <taxon>Pseudomonadati</taxon>
        <taxon>Thermodesulfobacteriota</taxon>
        <taxon>Desulfovibrionia</taxon>
        <taxon>Desulfovibrionales</taxon>
        <taxon>Desulfoplanaceae</taxon>
        <taxon>Desulfoplanes</taxon>
    </lineage>
</organism>
<comment type="similarity">
    <text evidence="1">Belongs to the transglycosylase Slt family.</text>
</comment>
<dbReference type="PANTHER" id="PTHR37423">
    <property type="entry name" value="SOLUBLE LYTIC MUREIN TRANSGLYCOSYLASE-RELATED"/>
    <property type="match status" value="1"/>
</dbReference>
<evidence type="ECO:0000313" key="3">
    <source>
        <dbReference type="EMBL" id="GAU07854.1"/>
    </source>
</evidence>
<dbReference type="PANTHER" id="PTHR37423:SF2">
    <property type="entry name" value="MEMBRANE-BOUND LYTIC MUREIN TRANSGLYCOSYLASE C"/>
    <property type="match status" value="1"/>
</dbReference>
<dbReference type="SUPFAM" id="SSF53955">
    <property type="entry name" value="Lysozyme-like"/>
    <property type="match status" value="1"/>
</dbReference>
<dbReference type="AlphaFoldDB" id="A0A194AGE9"/>
<dbReference type="RefSeq" id="WP_069857358.1">
    <property type="nucleotide sequence ID" value="NZ_BDFE01000008.1"/>
</dbReference>
<feature type="domain" description="Transglycosylase SLT" evidence="2">
    <location>
        <begin position="66"/>
        <end position="170"/>
    </location>
</feature>
<dbReference type="InterPro" id="IPR023346">
    <property type="entry name" value="Lysozyme-like_dom_sf"/>
</dbReference>
<accession>A0A194AGE9</accession>
<gene>
    <name evidence="3" type="ORF">DPF_0553</name>
</gene>
<evidence type="ECO:0000259" key="2">
    <source>
        <dbReference type="Pfam" id="PF01464"/>
    </source>
</evidence>
<dbReference type="EMBL" id="BDFE01000008">
    <property type="protein sequence ID" value="GAU07854.1"/>
    <property type="molecule type" value="Genomic_DNA"/>
</dbReference>
<evidence type="ECO:0000313" key="4">
    <source>
        <dbReference type="Proteomes" id="UP000095200"/>
    </source>
</evidence>
<keyword evidence="4" id="KW-1185">Reference proteome</keyword>
<dbReference type="InterPro" id="IPR008258">
    <property type="entry name" value="Transglycosylase_SLT_dom_1"/>
</dbReference>
<dbReference type="STRING" id="1592317.DPF_0553"/>
<dbReference type="Pfam" id="PF01464">
    <property type="entry name" value="SLT"/>
    <property type="match status" value="1"/>
</dbReference>
<proteinExistence type="inferred from homology"/>
<dbReference type="OrthoDB" id="9781970at2"/>
<dbReference type="CDD" id="cd16896">
    <property type="entry name" value="LT_Slt70-like"/>
    <property type="match status" value="1"/>
</dbReference>
<protein>
    <recommendedName>
        <fullName evidence="2">Transglycosylase SLT domain-containing protein</fullName>
    </recommendedName>
</protein>
<reference evidence="4" key="1">
    <citation type="submission" date="2016-06" db="EMBL/GenBank/DDBJ databases">
        <title>Draft genome sequence of Desulfoplanes formicivorans strain Pf12B.</title>
        <authorList>
            <person name="Watanabe M."/>
            <person name="Kojima H."/>
            <person name="Fukui M."/>
        </authorList>
    </citation>
    <scope>NUCLEOTIDE SEQUENCE [LARGE SCALE GENOMIC DNA]</scope>
    <source>
        <strain evidence="4">Pf12B</strain>
    </source>
</reference>
<sequence length="191" mass="21470">MKLILVVLATLVILTHGEGPRAGVIYYYEGPDGVLHFTDLPLTRHYKPFVFWGNATGEAKERIKRLIRKYAAQYGVDENLIQALAHVESRYDCMAVSRAGAQGVMQIMPKTQQELGLTAPFDPAANVEAGIRYFKRLLDRFGDTRLALAAYNAGPGQVDKYKGVPPFPETRKYVRDVLEKYAQLKPGKQRK</sequence>
<dbReference type="Gene3D" id="1.10.530.10">
    <property type="match status" value="1"/>
</dbReference>
<evidence type="ECO:0000256" key="1">
    <source>
        <dbReference type="ARBA" id="ARBA00007734"/>
    </source>
</evidence>
<dbReference type="Proteomes" id="UP000095200">
    <property type="component" value="Unassembled WGS sequence"/>
</dbReference>